<feature type="transmembrane region" description="Helical" evidence="8">
    <location>
        <begin position="272"/>
        <end position="290"/>
    </location>
</feature>
<dbReference type="Pfam" id="PF00664">
    <property type="entry name" value="ABC_membrane"/>
    <property type="match status" value="1"/>
</dbReference>
<keyword evidence="3 8" id="KW-0812">Transmembrane</keyword>
<feature type="transmembrane region" description="Helical" evidence="8">
    <location>
        <begin position="81"/>
        <end position="103"/>
    </location>
</feature>
<dbReference type="PROSITE" id="PS50929">
    <property type="entry name" value="ABC_TM1F"/>
    <property type="match status" value="1"/>
</dbReference>
<dbReference type="SUPFAM" id="SSF90123">
    <property type="entry name" value="ABC transporter transmembrane region"/>
    <property type="match status" value="1"/>
</dbReference>
<dbReference type="EMBL" id="FN543106">
    <property type="protein sequence ID" value="CBA31361.1"/>
    <property type="molecule type" value="Genomic_DNA"/>
</dbReference>
<feature type="transmembrane region" description="Helical" evidence="8">
    <location>
        <begin position="185"/>
        <end position="203"/>
    </location>
</feature>
<dbReference type="GO" id="GO:0005524">
    <property type="term" value="F:ATP binding"/>
    <property type="evidence" value="ECO:0007669"/>
    <property type="project" value="UniProtKB-KW"/>
</dbReference>
<evidence type="ECO:0000313" key="11">
    <source>
        <dbReference type="EMBL" id="CBA31361.1"/>
    </source>
</evidence>
<feature type="domain" description="ABC transporter" evidence="9">
    <location>
        <begin position="363"/>
        <end position="591"/>
    </location>
</feature>
<evidence type="ECO:0000256" key="6">
    <source>
        <dbReference type="ARBA" id="ARBA00022989"/>
    </source>
</evidence>
<dbReference type="AlphaFoldDB" id="C9YDL6"/>
<dbReference type="InterPro" id="IPR027417">
    <property type="entry name" value="P-loop_NTPase"/>
</dbReference>
<dbReference type="SMART" id="SM00382">
    <property type="entry name" value="AAA"/>
    <property type="match status" value="1"/>
</dbReference>
<evidence type="ECO:0008006" key="12">
    <source>
        <dbReference type="Google" id="ProtNLM"/>
    </source>
</evidence>
<dbReference type="InterPro" id="IPR039421">
    <property type="entry name" value="Type_1_exporter"/>
</dbReference>
<dbReference type="GO" id="GO:0016887">
    <property type="term" value="F:ATP hydrolysis activity"/>
    <property type="evidence" value="ECO:0007669"/>
    <property type="project" value="InterPro"/>
</dbReference>
<keyword evidence="2" id="KW-1003">Cell membrane</keyword>
<proteinExistence type="predicted"/>
<reference evidence="11" key="1">
    <citation type="journal article" date="2010" name="Nature">
        <title>The Dynamic genome of Hydra.</title>
        <authorList>
            <person name="Chapman J.A."/>
            <person name="Kirkness E.F."/>
            <person name="Simakov O."/>
            <person name="Hampson S.E."/>
            <person name="Mitros T."/>
            <person name="Weinmaier T."/>
            <person name="Rattei T."/>
            <person name="Balasubramanian P.G."/>
            <person name="Borman J."/>
            <person name="Busam D."/>
            <person name="Disbennett K."/>
            <person name="Pfannkoch C."/>
            <person name="Sumin N."/>
            <person name="Sutton G."/>
            <person name="Viswanathan L."/>
            <person name="Walenz B."/>
            <person name="Goodstein D.M."/>
            <person name="Hellsten U."/>
            <person name="Kawashima T."/>
            <person name="Prochnik S.E."/>
            <person name="Putnam N.H."/>
            <person name="Shu S."/>
            <person name="Blumberg B."/>
            <person name="Dana C.E."/>
            <person name="Gee L."/>
            <person name="Kibler D.F."/>
            <person name="Law L."/>
            <person name="Lindgens D."/>
            <person name="Martinez D.E."/>
            <person name="Peng J."/>
            <person name="Wigge P.A."/>
            <person name="Bertulat B."/>
            <person name="Guder C."/>
            <person name="Nakamura Y."/>
            <person name="Ozbek S."/>
            <person name="Watanabe H."/>
            <person name="Khalturin K."/>
            <person name="Hemmrich G."/>
            <person name="Franke A."/>
            <person name="Augustin R."/>
            <person name="Fraune S."/>
            <person name="Hayakawa E."/>
            <person name="Hayakawa S."/>
            <person name="Hirose M."/>
            <person name="Hwang J."/>
            <person name="Ikeo K."/>
            <person name="Nishimiya-Fujisawa C."/>
            <person name="Ogura A."/>
            <person name="Takahashi T."/>
            <person name="Steinmetz P.R."/>
            <person name="Zhang X."/>
            <person name="Aufschnaiter R."/>
            <person name="Eder M.K."/>
            <person name="Gorny A.K."/>
            <person name="Salvenmoser W."/>
            <person name="Heimberg A.M."/>
            <person name="Wheeler B.M."/>
            <person name="Peterson K.J."/>
            <person name="Boettger A."/>
            <person name="Tischler P."/>
            <person name="Wolf A."/>
            <person name="Gojobori T."/>
            <person name="Remington K.A."/>
            <person name="Strausberg R.L."/>
            <person name="Venter J."/>
            <person name="Technau U."/>
            <person name="Hobmayer B."/>
            <person name="Bosch T.C."/>
            <person name="Holstein T.W."/>
            <person name="Fujisawa T."/>
            <person name="Bode H.R."/>
            <person name="David C.N."/>
            <person name="Rokhsar D.S."/>
            <person name="Steele R.E."/>
        </authorList>
    </citation>
    <scope>NUCLEOTIDE SEQUENCE</scope>
</reference>
<dbReference type="InterPro" id="IPR003439">
    <property type="entry name" value="ABC_transporter-like_ATP-bd"/>
</dbReference>
<dbReference type="InterPro" id="IPR011527">
    <property type="entry name" value="ABC1_TM_dom"/>
</dbReference>
<evidence type="ECO:0000256" key="2">
    <source>
        <dbReference type="ARBA" id="ARBA00022475"/>
    </source>
</evidence>
<keyword evidence="7 8" id="KW-0472">Membrane</keyword>
<organism evidence="11">
    <name type="scientific">Curvibacter symbiont subsp. Hydra magnipapillata</name>
    <dbReference type="NCBI Taxonomy" id="667019"/>
    <lineage>
        <taxon>Bacteria</taxon>
        <taxon>Pseudomonadati</taxon>
        <taxon>Pseudomonadota</taxon>
        <taxon>Betaproteobacteria</taxon>
        <taxon>Burkholderiales</taxon>
        <taxon>Comamonadaceae</taxon>
        <taxon>Curvibacter</taxon>
    </lineage>
</organism>
<dbReference type="Pfam" id="PF00005">
    <property type="entry name" value="ABC_tran"/>
    <property type="match status" value="1"/>
</dbReference>
<dbReference type="GO" id="GO:0005886">
    <property type="term" value="C:plasma membrane"/>
    <property type="evidence" value="ECO:0007669"/>
    <property type="project" value="UniProtKB-SubCell"/>
</dbReference>
<sequence length="592" mass="63642">MQEIQSIDILLTRLWRHITGRRRKQLGLLLVLMVLASFAEILSIGSVLPFLGMLTAPERVFAHPVAQPIILWFGITAPGQLLLPATIAFAIAALLAGAMRLLLLWATTRLSFATGADLSIEIYRRTLYQPYAVHVSRNSSEVIAGISAKANDVINSVLFPVLMIVSAGVMLVAILMALLSVNPSIALTAFGGFGAIYIVVVKLTRKQLAHNSEGIARESVQVIKSLQEGLGGIRDVLIDGTQSVYCSTYRAADLQLRRAQGSNQFLGNFPRFGIEALGMLLISALAYGMAREPGGMAVAIPVLGALALGAQRMLPILQQAYGSLTAMRAGQASLQDALSLLDQPLPDYADQPAPAPIPFNQGLSIDKLSFRYSADTPLVLRDLTLSVDKGSRVGFIGATGSGKSTLLDIVMGLLQPTEGIFAVDGVQITPSNLRSWQAHIAHVPQSIFLADTSIAENIAFGVSPEHIEMERVKDAARRAQIAQVIESWPQQYKTKVGERGVRLSGGQRQRIGIARALYKQADVIVFDEATSALDNETERAVMQAIESLGDNLTIFIIAHRLTTLKNCTCVVKLGATGEVQVGSYESTIAQVA</sequence>
<dbReference type="PANTHER" id="PTHR24221">
    <property type="entry name" value="ATP-BINDING CASSETTE SUB-FAMILY B"/>
    <property type="match status" value="1"/>
</dbReference>
<dbReference type="InterPro" id="IPR036640">
    <property type="entry name" value="ABC1_TM_sf"/>
</dbReference>
<evidence type="ECO:0000259" key="9">
    <source>
        <dbReference type="PROSITE" id="PS50893"/>
    </source>
</evidence>
<evidence type="ECO:0000256" key="3">
    <source>
        <dbReference type="ARBA" id="ARBA00022692"/>
    </source>
</evidence>
<evidence type="ECO:0000256" key="8">
    <source>
        <dbReference type="SAM" id="Phobius"/>
    </source>
</evidence>
<keyword evidence="4" id="KW-0547">Nucleotide-binding</keyword>
<comment type="subcellular location">
    <subcellularLocation>
        <location evidence="1">Cell membrane</location>
        <topology evidence="1">Multi-pass membrane protein</topology>
    </subcellularLocation>
</comment>
<dbReference type="PANTHER" id="PTHR24221:SF654">
    <property type="entry name" value="ATP-BINDING CASSETTE SUB-FAMILY B MEMBER 6"/>
    <property type="match status" value="1"/>
</dbReference>
<protein>
    <recommendedName>
        <fullName evidence="12">ABC transporter ATP-binding protein</fullName>
    </recommendedName>
</protein>
<evidence type="ECO:0000256" key="1">
    <source>
        <dbReference type="ARBA" id="ARBA00004651"/>
    </source>
</evidence>
<evidence type="ECO:0000256" key="5">
    <source>
        <dbReference type="ARBA" id="ARBA00022840"/>
    </source>
</evidence>
<dbReference type="Gene3D" id="3.40.50.300">
    <property type="entry name" value="P-loop containing nucleotide triphosphate hydrolases"/>
    <property type="match status" value="1"/>
</dbReference>
<evidence type="ECO:0000259" key="10">
    <source>
        <dbReference type="PROSITE" id="PS50929"/>
    </source>
</evidence>
<feature type="transmembrane region" description="Helical" evidence="8">
    <location>
        <begin position="157"/>
        <end position="179"/>
    </location>
</feature>
<keyword evidence="5" id="KW-0067">ATP-binding</keyword>
<accession>C9YDL6</accession>
<dbReference type="PROSITE" id="PS00211">
    <property type="entry name" value="ABC_TRANSPORTER_1"/>
    <property type="match status" value="1"/>
</dbReference>
<dbReference type="InterPro" id="IPR003593">
    <property type="entry name" value="AAA+_ATPase"/>
</dbReference>
<name>C9YDL6_CURXX</name>
<dbReference type="SUPFAM" id="SSF52540">
    <property type="entry name" value="P-loop containing nucleoside triphosphate hydrolases"/>
    <property type="match status" value="1"/>
</dbReference>
<feature type="transmembrane region" description="Helical" evidence="8">
    <location>
        <begin position="26"/>
        <end position="51"/>
    </location>
</feature>
<dbReference type="PROSITE" id="PS50893">
    <property type="entry name" value="ABC_TRANSPORTER_2"/>
    <property type="match status" value="1"/>
</dbReference>
<dbReference type="GO" id="GO:0140359">
    <property type="term" value="F:ABC-type transporter activity"/>
    <property type="evidence" value="ECO:0007669"/>
    <property type="project" value="InterPro"/>
</dbReference>
<feature type="domain" description="ABC transmembrane type-1" evidence="10">
    <location>
        <begin position="28"/>
        <end position="329"/>
    </location>
</feature>
<evidence type="ECO:0000256" key="7">
    <source>
        <dbReference type="ARBA" id="ARBA00023136"/>
    </source>
</evidence>
<keyword evidence="6 8" id="KW-1133">Transmembrane helix</keyword>
<evidence type="ECO:0000256" key="4">
    <source>
        <dbReference type="ARBA" id="ARBA00022741"/>
    </source>
</evidence>
<dbReference type="InterPro" id="IPR017871">
    <property type="entry name" value="ABC_transporter-like_CS"/>
</dbReference>
<dbReference type="Gene3D" id="1.20.1560.10">
    <property type="entry name" value="ABC transporter type 1, transmembrane domain"/>
    <property type="match status" value="1"/>
</dbReference>
<gene>
    <name evidence="11" type="ORF">Csp_F37130</name>
</gene>